<sequence>MNEYLKQQLGESFAVVDTCLACIYRGDLHMYRPLAGQLRLLLCDTQRMADNSLIRRAYPNLKVSAIAQIEWSAEKSGEVHLDKTEAAINRIAQMPFEISAYENGLVIADVLVDKERMLPIQEWGEQRLSFDPVRLSIRRVIREVADKGGGAHVDSSASAELRLMYQRTPHGATYAELFVIAIGRFVQRIGEHLFKYQGCRVPENITSAQHEKYRLLVAAHQMDVAEP</sequence>
<comment type="caution">
    <text evidence="1">The sequence shown here is derived from an EMBL/GenBank/DDBJ whole genome shotgun (WGS) entry which is preliminary data.</text>
</comment>
<reference evidence="1 2" key="1">
    <citation type="submission" date="2019-03" db="EMBL/GenBank/DDBJ databases">
        <title>Draft Genome Sequence of Massilia arenosa sp. nov., a Novel Massilia Species Isolated from a Sandy-loam Maize Soil.</title>
        <authorList>
            <person name="Raths R."/>
            <person name="Peta V."/>
            <person name="Bucking H."/>
        </authorList>
    </citation>
    <scope>NUCLEOTIDE SEQUENCE [LARGE SCALE GENOMIC DNA]</scope>
    <source>
        <strain evidence="1 2">MC02</strain>
    </source>
</reference>
<name>A0A4Y9SL66_9BURK</name>
<dbReference type="EMBL" id="SPVF01000090">
    <property type="protein sequence ID" value="TFW23902.1"/>
    <property type="molecule type" value="Genomic_DNA"/>
</dbReference>
<proteinExistence type="predicted"/>
<accession>A0A4Y9SL66</accession>
<evidence type="ECO:0000313" key="1">
    <source>
        <dbReference type="EMBL" id="TFW23902.1"/>
    </source>
</evidence>
<dbReference type="AlphaFoldDB" id="A0A4Y9SL66"/>
<organism evidence="1 2">
    <name type="scientific">Zemynaea arenosa</name>
    <dbReference type="NCBI Taxonomy" id="2561931"/>
    <lineage>
        <taxon>Bacteria</taxon>
        <taxon>Pseudomonadati</taxon>
        <taxon>Pseudomonadota</taxon>
        <taxon>Betaproteobacteria</taxon>
        <taxon>Burkholderiales</taxon>
        <taxon>Oxalobacteraceae</taxon>
        <taxon>Telluria group</taxon>
        <taxon>Zemynaea</taxon>
    </lineage>
</organism>
<gene>
    <name evidence="1" type="ORF">E4L96_06395</name>
</gene>
<protein>
    <submittedName>
        <fullName evidence="1">Uncharacterized protein</fullName>
    </submittedName>
</protein>
<dbReference type="RefSeq" id="WP_135206387.1">
    <property type="nucleotide sequence ID" value="NZ_SPVF01000090.1"/>
</dbReference>
<dbReference type="Proteomes" id="UP000298438">
    <property type="component" value="Unassembled WGS sequence"/>
</dbReference>
<evidence type="ECO:0000313" key="2">
    <source>
        <dbReference type="Proteomes" id="UP000298438"/>
    </source>
</evidence>
<dbReference type="OrthoDB" id="9256067at2"/>
<keyword evidence="2" id="KW-1185">Reference proteome</keyword>